<organism evidence="1">
    <name type="scientific">Anguilla anguilla</name>
    <name type="common">European freshwater eel</name>
    <name type="synonym">Muraena anguilla</name>
    <dbReference type="NCBI Taxonomy" id="7936"/>
    <lineage>
        <taxon>Eukaryota</taxon>
        <taxon>Metazoa</taxon>
        <taxon>Chordata</taxon>
        <taxon>Craniata</taxon>
        <taxon>Vertebrata</taxon>
        <taxon>Euteleostomi</taxon>
        <taxon>Actinopterygii</taxon>
        <taxon>Neopterygii</taxon>
        <taxon>Teleostei</taxon>
        <taxon>Anguilliformes</taxon>
        <taxon>Anguillidae</taxon>
        <taxon>Anguilla</taxon>
    </lineage>
</organism>
<reference evidence="1" key="1">
    <citation type="submission" date="2014-11" db="EMBL/GenBank/DDBJ databases">
        <authorList>
            <person name="Amaro Gonzalez C."/>
        </authorList>
    </citation>
    <scope>NUCLEOTIDE SEQUENCE</scope>
</reference>
<protein>
    <submittedName>
        <fullName evidence="1">Uncharacterized protein</fullName>
    </submittedName>
</protein>
<accession>A0A0E9SUM9</accession>
<name>A0A0E9SUM9_ANGAN</name>
<evidence type="ECO:0000313" key="1">
    <source>
        <dbReference type="EMBL" id="JAH45084.1"/>
    </source>
</evidence>
<sequence>MEFDYNCYSQLLNSPSLPGQTVMFSVLLNYLTNSSLFLSVYC</sequence>
<reference evidence="1" key="2">
    <citation type="journal article" date="2015" name="Fish Shellfish Immunol.">
        <title>Early steps in the European eel (Anguilla anguilla)-Vibrio vulnificus interaction in the gills: Role of the RtxA13 toxin.</title>
        <authorList>
            <person name="Callol A."/>
            <person name="Pajuelo D."/>
            <person name="Ebbesson L."/>
            <person name="Teles M."/>
            <person name="MacKenzie S."/>
            <person name="Amaro C."/>
        </authorList>
    </citation>
    <scope>NUCLEOTIDE SEQUENCE</scope>
</reference>
<dbReference type="EMBL" id="GBXM01063493">
    <property type="protein sequence ID" value="JAH45084.1"/>
    <property type="molecule type" value="Transcribed_RNA"/>
</dbReference>
<proteinExistence type="predicted"/>
<dbReference type="AlphaFoldDB" id="A0A0E9SUM9"/>